<dbReference type="PANTHER" id="PTHR31286:SF99">
    <property type="entry name" value="DUF4283 DOMAIN-CONTAINING PROTEIN"/>
    <property type="match status" value="1"/>
</dbReference>
<reference evidence="1" key="2">
    <citation type="submission" date="2022-01" db="EMBL/GenBank/DDBJ databases">
        <authorList>
            <person name="Yamashiro T."/>
            <person name="Shiraishi A."/>
            <person name="Satake H."/>
            <person name="Nakayama K."/>
        </authorList>
    </citation>
    <scope>NUCLEOTIDE SEQUENCE</scope>
</reference>
<dbReference type="Proteomes" id="UP001151760">
    <property type="component" value="Unassembled WGS sequence"/>
</dbReference>
<proteinExistence type="predicted"/>
<dbReference type="InterPro" id="IPR040256">
    <property type="entry name" value="At4g02000-like"/>
</dbReference>
<sequence length="253" mass="27713">MMIKDLHFFKFGSKKGMEAMLESGTWLISNVTLILKLWTPDANIIKGGVCNILVWVKLHDVPITAFTKDGLTAIAAKLGSPLMLDSYTTVMCIDSCGRASYARAMIELKADVDLRDAIVVSIPKFSGEGFTMSTNHVEYEWVPPRCSECKVFRHVLDDCPKKIVSDISKNSKMSLQSARGPSVGLKPKSTFVYCSVFTKKVTKANGNPKVQMANKATTPILNSFDALSTLVDEEEGGVIKLVGSQLTSNDRIP</sequence>
<keyword evidence="2" id="KW-1185">Reference proteome</keyword>
<reference evidence="1" key="1">
    <citation type="journal article" date="2022" name="Int. J. Mol. Sci.">
        <title>Draft Genome of Tanacetum Coccineum: Genomic Comparison of Closely Related Tanacetum-Family Plants.</title>
        <authorList>
            <person name="Yamashiro T."/>
            <person name="Shiraishi A."/>
            <person name="Nakayama K."/>
            <person name="Satake H."/>
        </authorList>
    </citation>
    <scope>NUCLEOTIDE SEQUENCE</scope>
</reference>
<protein>
    <submittedName>
        <fullName evidence="1">Retrotransposon protein, putative, ty1-copia subclass</fullName>
    </submittedName>
</protein>
<name>A0ABQ5DHE3_9ASTR</name>
<dbReference type="EMBL" id="BQNB010015302">
    <property type="protein sequence ID" value="GJT38425.1"/>
    <property type="molecule type" value="Genomic_DNA"/>
</dbReference>
<gene>
    <name evidence="1" type="ORF">Tco_0938290</name>
</gene>
<dbReference type="PANTHER" id="PTHR31286">
    <property type="entry name" value="GLYCINE-RICH CELL WALL STRUCTURAL PROTEIN 1.8-LIKE"/>
    <property type="match status" value="1"/>
</dbReference>
<comment type="caution">
    <text evidence="1">The sequence shown here is derived from an EMBL/GenBank/DDBJ whole genome shotgun (WGS) entry which is preliminary data.</text>
</comment>
<evidence type="ECO:0000313" key="1">
    <source>
        <dbReference type="EMBL" id="GJT38425.1"/>
    </source>
</evidence>
<organism evidence="1 2">
    <name type="scientific">Tanacetum coccineum</name>
    <dbReference type="NCBI Taxonomy" id="301880"/>
    <lineage>
        <taxon>Eukaryota</taxon>
        <taxon>Viridiplantae</taxon>
        <taxon>Streptophyta</taxon>
        <taxon>Embryophyta</taxon>
        <taxon>Tracheophyta</taxon>
        <taxon>Spermatophyta</taxon>
        <taxon>Magnoliopsida</taxon>
        <taxon>eudicotyledons</taxon>
        <taxon>Gunneridae</taxon>
        <taxon>Pentapetalae</taxon>
        <taxon>asterids</taxon>
        <taxon>campanulids</taxon>
        <taxon>Asterales</taxon>
        <taxon>Asteraceae</taxon>
        <taxon>Asteroideae</taxon>
        <taxon>Anthemideae</taxon>
        <taxon>Anthemidinae</taxon>
        <taxon>Tanacetum</taxon>
    </lineage>
</organism>
<accession>A0ABQ5DHE3</accession>
<evidence type="ECO:0000313" key="2">
    <source>
        <dbReference type="Proteomes" id="UP001151760"/>
    </source>
</evidence>